<dbReference type="EMBL" id="DVHB01000019">
    <property type="protein sequence ID" value="HIR38934.1"/>
    <property type="molecule type" value="Genomic_DNA"/>
</dbReference>
<dbReference type="PANTHER" id="PTHR30204:SF69">
    <property type="entry name" value="MERR-FAMILY TRANSCRIPTIONAL REGULATOR"/>
    <property type="match status" value="1"/>
</dbReference>
<dbReference type="InterPro" id="IPR047057">
    <property type="entry name" value="MerR_fam"/>
</dbReference>
<evidence type="ECO:0000259" key="6">
    <source>
        <dbReference type="PROSITE" id="PS50937"/>
    </source>
</evidence>
<comment type="caution">
    <text evidence="7">The sequence shown here is derived from an EMBL/GenBank/DDBJ whole genome shotgun (WGS) entry which is preliminary data.</text>
</comment>
<dbReference type="AlphaFoldDB" id="A0A9D1AGW5"/>
<dbReference type="SMART" id="SM00422">
    <property type="entry name" value="HTH_MERR"/>
    <property type="match status" value="1"/>
</dbReference>
<keyword evidence="2" id="KW-0805">Transcription regulation</keyword>
<reference evidence="7" key="1">
    <citation type="submission" date="2020-10" db="EMBL/GenBank/DDBJ databases">
        <authorList>
            <person name="Gilroy R."/>
        </authorList>
    </citation>
    <scope>NUCLEOTIDE SEQUENCE</scope>
    <source>
        <strain evidence="7">ChiW25-3613</strain>
    </source>
</reference>
<evidence type="ECO:0000313" key="7">
    <source>
        <dbReference type="EMBL" id="HIR38934.1"/>
    </source>
</evidence>
<evidence type="ECO:0000256" key="5">
    <source>
        <dbReference type="SAM" id="Coils"/>
    </source>
</evidence>
<keyword evidence="4" id="KW-0804">Transcription</keyword>
<protein>
    <submittedName>
        <fullName evidence="7">MerR family transcriptional regulator</fullName>
    </submittedName>
</protein>
<keyword evidence="1" id="KW-0678">Repressor</keyword>
<dbReference type="GO" id="GO:0003677">
    <property type="term" value="F:DNA binding"/>
    <property type="evidence" value="ECO:0007669"/>
    <property type="project" value="UniProtKB-KW"/>
</dbReference>
<proteinExistence type="predicted"/>
<evidence type="ECO:0000313" key="8">
    <source>
        <dbReference type="Proteomes" id="UP000824179"/>
    </source>
</evidence>
<keyword evidence="5" id="KW-0175">Coiled coil</keyword>
<accession>A0A9D1AGW5</accession>
<dbReference type="Proteomes" id="UP000824179">
    <property type="component" value="Unassembled WGS sequence"/>
</dbReference>
<sequence>MKNFYSIKKAAELCKPTAETLRHYDRTGLVLPSKTDEWTGYRYYSPDDIVRINTVRALRSMDFSLKEIKDILQTKNFEKIIDMLDSALGRADRKIEELKEAKQKILRARKQYSEKQAESQPREGIYERTLPQRTILLSDKLTEPTVENLTGYHRHFFAQTGENADKFTFEDIAGIYTDNDGARMFAVCKNYLPVPGLIFLPGGRYLCAMCDKAARPAAERELAARAEELRGVRPEYSISIVTLTGILNWKYEVQIFIE</sequence>
<dbReference type="InterPro" id="IPR000551">
    <property type="entry name" value="MerR-type_HTH_dom"/>
</dbReference>
<name>A0A9D1AGW5_9FIRM</name>
<feature type="coiled-coil region" evidence="5">
    <location>
        <begin position="81"/>
        <end position="118"/>
    </location>
</feature>
<evidence type="ECO:0000256" key="3">
    <source>
        <dbReference type="ARBA" id="ARBA00023125"/>
    </source>
</evidence>
<dbReference type="PANTHER" id="PTHR30204">
    <property type="entry name" value="REDOX-CYCLING DRUG-SENSING TRANSCRIPTIONAL ACTIVATOR SOXR"/>
    <property type="match status" value="1"/>
</dbReference>
<gene>
    <name evidence="7" type="ORF">IAB90_00970</name>
</gene>
<evidence type="ECO:0000256" key="1">
    <source>
        <dbReference type="ARBA" id="ARBA00022491"/>
    </source>
</evidence>
<dbReference type="SUPFAM" id="SSF46955">
    <property type="entry name" value="Putative DNA-binding domain"/>
    <property type="match status" value="1"/>
</dbReference>
<reference evidence="7" key="2">
    <citation type="journal article" date="2021" name="PeerJ">
        <title>Extensive microbial diversity within the chicken gut microbiome revealed by metagenomics and culture.</title>
        <authorList>
            <person name="Gilroy R."/>
            <person name="Ravi A."/>
            <person name="Getino M."/>
            <person name="Pursley I."/>
            <person name="Horton D.L."/>
            <person name="Alikhan N.F."/>
            <person name="Baker D."/>
            <person name="Gharbi K."/>
            <person name="Hall N."/>
            <person name="Watson M."/>
            <person name="Adriaenssens E.M."/>
            <person name="Foster-Nyarko E."/>
            <person name="Jarju S."/>
            <person name="Secka A."/>
            <person name="Antonio M."/>
            <person name="Oren A."/>
            <person name="Chaudhuri R.R."/>
            <person name="La Ragione R."/>
            <person name="Hildebrand F."/>
            <person name="Pallen M.J."/>
        </authorList>
    </citation>
    <scope>NUCLEOTIDE SEQUENCE</scope>
    <source>
        <strain evidence="7">ChiW25-3613</strain>
    </source>
</reference>
<evidence type="ECO:0000256" key="2">
    <source>
        <dbReference type="ARBA" id="ARBA00023015"/>
    </source>
</evidence>
<dbReference type="PROSITE" id="PS50937">
    <property type="entry name" value="HTH_MERR_2"/>
    <property type="match status" value="1"/>
</dbReference>
<dbReference type="Gene3D" id="1.10.1660.10">
    <property type="match status" value="1"/>
</dbReference>
<evidence type="ECO:0000256" key="4">
    <source>
        <dbReference type="ARBA" id="ARBA00023163"/>
    </source>
</evidence>
<organism evidence="7 8">
    <name type="scientific">Candidatus Coproplasma stercoripullorum</name>
    <dbReference type="NCBI Taxonomy" id="2840751"/>
    <lineage>
        <taxon>Bacteria</taxon>
        <taxon>Bacillati</taxon>
        <taxon>Bacillota</taxon>
        <taxon>Clostridia</taxon>
        <taxon>Eubacteriales</taxon>
        <taxon>Candidatus Coproplasma</taxon>
    </lineage>
</organism>
<dbReference type="Pfam" id="PF13411">
    <property type="entry name" value="MerR_1"/>
    <property type="match status" value="1"/>
</dbReference>
<keyword evidence="3" id="KW-0238">DNA-binding</keyword>
<dbReference type="GO" id="GO:0003700">
    <property type="term" value="F:DNA-binding transcription factor activity"/>
    <property type="evidence" value="ECO:0007669"/>
    <property type="project" value="InterPro"/>
</dbReference>
<dbReference type="InterPro" id="IPR009061">
    <property type="entry name" value="DNA-bd_dom_put_sf"/>
</dbReference>
<feature type="domain" description="HTH merR-type" evidence="6">
    <location>
        <begin position="1"/>
        <end position="74"/>
    </location>
</feature>